<comment type="caution">
    <text evidence="4">The sequence shown here is derived from an EMBL/GenBank/DDBJ whole genome shotgun (WGS) entry which is preliminary data.</text>
</comment>
<proteinExistence type="predicted"/>
<feature type="domain" description="BACON" evidence="3">
    <location>
        <begin position="52"/>
        <end position="112"/>
    </location>
</feature>
<evidence type="ECO:0000313" key="4">
    <source>
        <dbReference type="EMBL" id="MBD1426476.1"/>
    </source>
</evidence>
<evidence type="ECO:0000313" key="5">
    <source>
        <dbReference type="Proteomes" id="UP000606494"/>
    </source>
</evidence>
<dbReference type="CDD" id="cd14948">
    <property type="entry name" value="BACON"/>
    <property type="match status" value="1"/>
</dbReference>
<dbReference type="EMBL" id="JACNYK010000003">
    <property type="protein sequence ID" value="MBD1426476.1"/>
    <property type="molecule type" value="Genomic_DNA"/>
</dbReference>
<sequence>MMMNKKYEQQILSKIFLVISTLFFLMTMGSCSKELEAPDTLEIENLSPVVRAAAGTLSIDVLSNTSWKMGKTDATWLTVENTAGTGNGQLHLAYDENNTVDPRTVEFFIVTTKDGKYHKIELTQLATDPILELDQEEIEVGSRSRTHEIKLNTNIPAAGISIEVLYEEEEGSNWIAGINVGAETLTFQTALNTIEEERVATIILSYGNTSNDDVEDVWSTITVTQMASGNDGPPELRDFDYVKELPLGVIDENISVMGNIVSTGVSDNFRKNTYIIQDENSSAFAFEAIGSLPLNQYDKVHLLLDGASIETFEDGGTSYRVIKNISAANVLTREPDPSFSPKKLRINELTDDHVLALVILQDVEFAIPHGGYSNFHEYYTTQSYADYATKHYPAPIRDIQGDNMYLITNRAVTYRRNSVPKGSGAITGLVVKVLDSAYGDLGEYSIRHLKESAIAIDPNQANGFSNILVEWELGPTTGFPNGTPNLPPTTGPTNATLQKDEGTGFYASNTLNGIYLIDKYRGDKSGANTVISNSSYNVNSWGTGRYWIMDNVSTLGITSSLSLQFEAVSVSSTGSGGGPRDFAVEYSLDGENWSRIANYQITGQIAANQVQNVTAGLKMFTYKLPNELLNKPNIKIRLMNINNTSVNGGNIAIPGSTSRLGHFSIKYNK</sequence>
<dbReference type="RefSeq" id="WP_190309631.1">
    <property type="nucleotide sequence ID" value="NZ_JACNYK010000003.1"/>
</dbReference>
<dbReference type="Pfam" id="PF19190">
    <property type="entry name" value="BACON_2"/>
    <property type="match status" value="1"/>
</dbReference>
<evidence type="ECO:0000259" key="1">
    <source>
        <dbReference type="Pfam" id="PF13004"/>
    </source>
</evidence>
<dbReference type="InterPro" id="IPR043744">
    <property type="entry name" value="DUF5689"/>
</dbReference>
<dbReference type="Pfam" id="PF18942">
    <property type="entry name" value="DUF5689"/>
    <property type="match status" value="1"/>
</dbReference>
<dbReference type="InterPro" id="IPR024361">
    <property type="entry name" value="BACON"/>
</dbReference>
<reference evidence="4 5" key="1">
    <citation type="submission" date="2020-08" db="EMBL/GenBank/DDBJ databases">
        <title>Sphingobacterium sp. DN00404 isolated from aquaculture water.</title>
        <authorList>
            <person name="Zhang M."/>
        </authorList>
    </citation>
    <scope>NUCLEOTIDE SEQUENCE [LARGE SCALE GENOMIC DNA]</scope>
    <source>
        <strain evidence="4 5">KCTC 32294</strain>
    </source>
</reference>
<dbReference type="Proteomes" id="UP000606494">
    <property type="component" value="Unassembled WGS sequence"/>
</dbReference>
<dbReference type="InterPro" id="IPR013783">
    <property type="entry name" value="Ig-like_fold"/>
</dbReference>
<dbReference type="PROSITE" id="PS51257">
    <property type="entry name" value="PROKAR_LIPOPROTEIN"/>
    <property type="match status" value="1"/>
</dbReference>
<protein>
    <submittedName>
        <fullName evidence="4">BACON domain-containing protein</fullName>
    </submittedName>
</protein>
<name>A0ABR7Y5A8_9SPHI</name>
<feature type="domain" description="DUF5689" evidence="2">
    <location>
        <begin position="250"/>
        <end position="432"/>
    </location>
</feature>
<feature type="domain" description="BACON" evidence="1">
    <location>
        <begin position="168"/>
        <end position="225"/>
    </location>
</feature>
<evidence type="ECO:0000259" key="2">
    <source>
        <dbReference type="Pfam" id="PF18942"/>
    </source>
</evidence>
<organism evidence="4 5">
    <name type="scientific">Sphingobacterium arenae</name>
    <dbReference type="NCBI Taxonomy" id="1280598"/>
    <lineage>
        <taxon>Bacteria</taxon>
        <taxon>Pseudomonadati</taxon>
        <taxon>Bacteroidota</taxon>
        <taxon>Sphingobacteriia</taxon>
        <taxon>Sphingobacteriales</taxon>
        <taxon>Sphingobacteriaceae</taxon>
        <taxon>Sphingobacterium</taxon>
    </lineage>
</organism>
<keyword evidence="5" id="KW-1185">Reference proteome</keyword>
<accession>A0ABR7Y5A8</accession>
<dbReference type="Pfam" id="PF13004">
    <property type="entry name" value="BACON"/>
    <property type="match status" value="1"/>
</dbReference>
<evidence type="ECO:0000259" key="3">
    <source>
        <dbReference type="Pfam" id="PF19190"/>
    </source>
</evidence>
<dbReference type="Gene3D" id="2.60.40.10">
    <property type="entry name" value="Immunoglobulins"/>
    <property type="match status" value="1"/>
</dbReference>
<gene>
    <name evidence="4" type="ORF">H8B17_12860</name>
</gene>